<keyword evidence="2" id="KW-0233">DNA recombination</keyword>
<dbReference type="GO" id="GO:0015074">
    <property type="term" value="P:DNA integration"/>
    <property type="evidence" value="ECO:0007669"/>
    <property type="project" value="UniProtKB-KW"/>
</dbReference>
<dbReference type="RefSeq" id="WP_013293476.1">
    <property type="nucleotide sequence ID" value="NC_014394.1"/>
</dbReference>
<dbReference type="Pfam" id="PF00589">
    <property type="entry name" value="Phage_integrase"/>
    <property type="match status" value="1"/>
</dbReference>
<dbReference type="AlphaFoldDB" id="D9SG90"/>
<dbReference type="EMBL" id="CP002159">
    <property type="protein sequence ID" value="ADL55537.1"/>
    <property type="molecule type" value="Genomic_DNA"/>
</dbReference>
<dbReference type="STRING" id="395494.Galf_1518"/>
<proteinExistence type="predicted"/>
<name>D9SG90_GALCS</name>
<dbReference type="InterPro" id="IPR002104">
    <property type="entry name" value="Integrase_catalytic"/>
</dbReference>
<dbReference type="HOGENOM" id="CLU_027562_32_1_4"/>
<reference evidence="4 5" key="1">
    <citation type="submission" date="2010-08" db="EMBL/GenBank/DDBJ databases">
        <title>Complete sequence of Gallionella capsiferriformans ES-2.</title>
        <authorList>
            <consortium name="US DOE Joint Genome Institute"/>
            <person name="Lucas S."/>
            <person name="Copeland A."/>
            <person name="Lapidus A."/>
            <person name="Cheng J.-F."/>
            <person name="Bruce D."/>
            <person name="Goodwin L."/>
            <person name="Pitluck S."/>
            <person name="Chertkov O."/>
            <person name="Davenport K.W."/>
            <person name="Detter J.C."/>
            <person name="Han C."/>
            <person name="Tapia R."/>
            <person name="Land M."/>
            <person name="Hauser L."/>
            <person name="Chang Y.-J."/>
            <person name="Jeffries C."/>
            <person name="Kyrpides N."/>
            <person name="Ivanova N."/>
            <person name="Mikhailova N."/>
            <person name="Shelobolina E.S."/>
            <person name="Picardal F."/>
            <person name="Roden E."/>
            <person name="Emerson D."/>
            <person name="Woyke T."/>
        </authorList>
    </citation>
    <scope>NUCLEOTIDE SEQUENCE [LARGE SCALE GENOMIC DNA]</scope>
    <source>
        <strain evidence="4 5">ES-2</strain>
    </source>
</reference>
<evidence type="ECO:0000313" key="4">
    <source>
        <dbReference type="EMBL" id="ADL55537.1"/>
    </source>
</evidence>
<dbReference type="InterPro" id="IPR050090">
    <property type="entry name" value="Tyrosine_recombinase_XerCD"/>
</dbReference>
<dbReference type="InterPro" id="IPR011010">
    <property type="entry name" value="DNA_brk_join_enz"/>
</dbReference>
<evidence type="ECO:0000256" key="2">
    <source>
        <dbReference type="ARBA" id="ARBA00023172"/>
    </source>
</evidence>
<dbReference type="GO" id="GO:0006310">
    <property type="term" value="P:DNA recombination"/>
    <property type="evidence" value="ECO:0007669"/>
    <property type="project" value="UniProtKB-KW"/>
</dbReference>
<organism evidence="4 5">
    <name type="scientific">Gallionella capsiferriformans (strain ES-2)</name>
    <name type="common">Gallionella ferruginea capsiferriformans (strain ES-2)</name>
    <dbReference type="NCBI Taxonomy" id="395494"/>
    <lineage>
        <taxon>Bacteria</taxon>
        <taxon>Pseudomonadati</taxon>
        <taxon>Pseudomonadota</taxon>
        <taxon>Betaproteobacteria</taxon>
        <taxon>Nitrosomonadales</taxon>
        <taxon>Gallionellaceae</taxon>
        <taxon>Gallionella</taxon>
    </lineage>
</organism>
<accession>D9SG90</accession>
<dbReference type="SUPFAM" id="SSF56349">
    <property type="entry name" value="DNA breaking-rejoining enzymes"/>
    <property type="match status" value="1"/>
</dbReference>
<sequence>MASFKYYEDSGKWQAIVRKKGYPTQYKMHLTKFDAEKWATLIESEMIRSVFRDDKEASETTLSDALTRYEEVAKKNKGYSMEKVRIEVWKRGKLAKRAISTLRSKDFDEYRDQRRTDGISDATIRNDLAVIAAIFKHFDYGVSNPTAKTVKTLALAAKRSRRLSALEQKYLMAQLDNTQCSDPKRANKWIPLVTRFAIETAARISEIIGKDRIIDKDEVVISTATPGLIWENVNIEKCIVKFIDTKNGENRFAPLSPAAIECLEQARKLNPVLRGQVFPTTNSAIKQAWQRAKKRAQDQYKVDGGMDPDFLVDFRFHDNRHEAASRWSRDFDIKQLKMVTGHKDIRSLMRYVNPDEDDVALIATKMAEVHKLNTIAA</sequence>
<dbReference type="CDD" id="cd00796">
    <property type="entry name" value="INT_Rci_Hp1_C"/>
    <property type="match status" value="1"/>
</dbReference>
<dbReference type="KEGG" id="gca:Galf_1518"/>
<dbReference type="PANTHER" id="PTHR30349:SF94">
    <property type="entry name" value="INTEGRASE_RECOMBINASE HI_1414-RELATED"/>
    <property type="match status" value="1"/>
</dbReference>
<evidence type="ECO:0000256" key="1">
    <source>
        <dbReference type="ARBA" id="ARBA00022908"/>
    </source>
</evidence>
<dbReference type="PANTHER" id="PTHR30349">
    <property type="entry name" value="PHAGE INTEGRASE-RELATED"/>
    <property type="match status" value="1"/>
</dbReference>
<evidence type="ECO:0000313" key="5">
    <source>
        <dbReference type="Proteomes" id="UP000001235"/>
    </source>
</evidence>
<feature type="domain" description="Tyr recombinase" evidence="3">
    <location>
        <begin position="228"/>
        <end position="355"/>
    </location>
</feature>
<dbReference type="GO" id="GO:0003677">
    <property type="term" value="F:DNA binding"/>
    <property type="evidence" value="ECO:0007669"/>
    <property type="project" value="InterPro"/>
</dbReference>
<dbReference type="eggNOG" id="COG0582">
    <property type="taxonomic scope" value="Bacteria"/>
</dbReference>
<dbReference type="Gene3D" id="1.10.443.10">
    <property type="entry name" value="Intergrase catalytic core"/>
    <property type="match status" value="1"/>
</dbReference>
<keyword evidence="5" id="KW-1185">Reference proteome</keyword>
<keyword evidence="1" id="KW-0229">DNA integration</keyword>
<gene>
    <name evidence="4" type="ordered locus">Galf_1518</name>
</gene>
<dbReference type="InterPro" id="IPR013762">
    <property type="entry name" value="Integrase-like_cat_sf"/>
</dbReference>
<protein>
    <submittedName>
        <fullName evidence="4">Integrase family protein</fullName>
    </submittedName>
</protein>
<dbReference type="Proteomes" id="UP000001235">
    <property type="component" value="Chromosome"/>
</dbReference>
<evidence type="ECO:0000259" key="3">
    <source>
        <dbReference type="Pfam" id="PF00589"/>
    </source>
</evidence>